<dbReference type="EMBL" id="BNCP01000016">
    <property type="protein sequence ID" value="GIL79716.1"/>
    <property type="molecule type" value="Genomic_DNA"/>
</dbReference>
<sequence length="133" mass="14720">MFFSRCLCVVFKTSGGKAWNPTGELRPLSLPQMRTRKKNLGIAMKNLSILKMAAANQPQVPVRLYKPLNFSKMVWLKKKLEEARQALVASGEHEALQKKVRILLPVLRASDQPGSLLPPAARAALAQNGTQQS</sequence>
<name>A0A8J4CBW7_9CHLO</name>
<dbReference type="EMBL" id="BNCQ01000027">
    <property type="protein sequence ID" value="GIM08324.1"/>
    <property type="molecule type" value="Genomic_DNA"/>
</dbReference>
<protein>
    <submittedName>
        <fullName evidence="1">Uncharacterized protein</fullName>
    </submittedName>
</protein>
<dbReference type="OrthoDB" id="511846at2759"/>
<accession>A0A8J4CBW7</accession>
<dbReference type="Proteomes" id="UP000747110">
    <property type="component" value="Unassembled WGS sequence"/>
</dbReference>
<organism evidence="1 3">
    <name type="scientific">Volvox reticuliferus</name>
    <dbReference type="NCBI Taxonomy" id="1737510"/>
    <lineage>
        <taxon>Eukaryota</taxon>
        <taxon>Viridiplantae</taxon>
        <taxon>Chlorophyta</taxon>
        <taxon>core chlorophytes</taxon>
        <taxon>Chlorophyceae</taxon>
        <taxon>CS clade</taxon>
        <taxon>Chlamydomonadales</taxon>
        <taxon>Volvocaceae</taxon>
        <taxon>Volvox</taxon>
    </lineage>
</organism>
<reference evidence="1" key="1">
    <citation type="journal article" date="2021" name="Proc. Natl. Acad. Sci. U.S.A.">
        <title>Three genomes in the algal genus Volvox reveal the fate of a haploid sex-determining region after a transition to homothallism.</title>
        <authorList>
            <person name="Yamamoto K."/>
            <person name="Hamaji T."/>
            <person name="Kawai-Toyooka H."/>
            <person name="Matsuzaki R."/>
            <person name="Takahashi F."/>
            <person name="Nishimura Y."/>
            <person name="Kawachi M."/>
            <person name="Noguchi H."/>
            <person name="Minakuchi Y."/>
            <person name="Umen J.G."/>
            <person name="Toyoda A."/>
            <person name="Nozaki H."/>
        </authorList>
    </citation>
    <scope>NUCLEOTIDE SEQUENCE</scope>
    <source>
        <strain evidence="2">NIES-3785</strain>
        <strain evidence="1">NIES-3786</strain>
    </source>
</reference>
<comment type="caution">
    <text evidence="1">The sequence shown here is derived from an EMBL/GenBank/DDBJ whole genome shotgun (WGS) entry which is preliminary data.</text>
</comment>
<evidence type="ECO:0000313" key="2">
    <source>
        <dbReference type="EMBL" id="GIM08324.1"/>
    </source>
</evidence>
<dbReference type="Proteomes" id="UP000722791">
    <property type="component" value="Unassembled WGS sequence"/>
</dbReference>
<evidence type="ECO:0000313" key="1">
    <source>
        <dbReference type="EMBL" id="GIL79716.1"/>
    </source>
</evidence>
<dbReference type="AlphaFoldDB" id="A0A8J4CBW7"/>
<evidence type="ECO:0000313" key="3">
    <source>
        <dbReference type="Proteomes" id="UP000747110"/>
    </source>
</evidence>
<gene>
    <name evidence="1" type="ORF">Vretifemale_8995</name>
    <name evidence="2" type="ORF">Vretimale_12364</name>
</gene>
<proteinExistence type="predicted"/>
<keyword evidence="3" id="KW-1185">Reference proteome</keyword>